<feature type="coiled-coil region" evidence="1">
    <location>
        <begin position="219"/>
        <end position="246"/>
    </location>
</feature>
<dbReference type="SUPFAM" id="SSF52266">
    <property type="entry name" value="SGNH hydrolase"/>
    <property type="match status" value="1"/>
</dbReference>
<name>A0A9N9W8Z0_9NEOP</name>
<sequence length="523" mass="60445">MMTRKASAQNTEFKLRQTLEELKRSKETCDQLLREREESEEEIKKIIAKNSQLKSELAELHSQHEEVLYQREQLHNTLSSCSKEFDTYERALQRIDDLEQELRVANCQINQYAETQQLQETQHTQSLFEELMASPGTPLTPQCLISTNREVTHHPLSIKKVKKYVRISKFIKRTEKIIKRNQGYHRNITLRKEKDSLLDSLEIYSSKLNESRQMYDRDTKQLHLEIQNLHASLENMEKKYLSAQKQITEHIMSATELVDLCNYNAERYDSLLKNQLIGSRNESSIPALSSNTQSVIEQDLSHSSAISQSISTTYNTIPFRPVVSNNLNNSKTIMFSDGLGQGMGLTIKSKYDQNFINICTPGQSLNNIVNKIKPQELDSFTNIIILCGDSTLTSTRDILINIKKLLKIQSETNCKMIISAYPYVHNYTKEQNERIYKLNLNIYNLISHHSDDILYFDINKYISKFKLTIDTMYLAKLYRTRIATLLAFNLKNSVIVDITKSHYCVSNSTNVNSTIPISNSVLN</sequence>
<keyword evidence="3" id="KW-1185">Reference proteome</keyword>
<dbReference type="EMBL" id="OU893342">
    <property type="protein sequence ID" value="CAG9783568.1"/>
    <property type="molecule type" value="Genomic_DNA"/>
</dbReference>
<evidence type="ECO:0000256" key="1">
    <source>
        <dbReference type="SAM" id="Coils"/>
    </source>
</evidence>
<feature type="coiled-coil region" evidence="1">
    <location>
        <begin position="8"/>
        <end position="115"/>
    </location>
</feature>
<gene>
    <name evidence="2" type="ORF">DIATSA_LOCUS1732</name>
</gene>
<evidence type="ECO:0000313" key="3">
    <source>
        <dbReference type="Proteomes" id="UP001153714"/>
    </source>
</evidence>
<dbReference type="OrthoDB" id="7474798at2759"/>
<dbReference type="AlphaFoldDB" id="A0A9N9W8Z0"/>
<dbReference type="Proteomes" id="UP001153714">
    <property type="component" value="Chromosome 11"/>
</dbReference>
<keyword evidence="1" id="KW-0175">Coiled coil</keyword>
<evidence type="ECO:0000313" key="2">
    <source>
        <dbReference type="EMBL" id="CAG9783568.1"/>
    </source>
</evidence>
<protein>
    <submittedName>
        <fullName evidence="2">Uncharacterized protein</fullName>
    </submittedName>
</protein>
<accession>A0A9N9W8Z0</accession>
<proteinExistence type="predicted"/>
<organism evidence="2 3">
    <name type="scientific">Diatraea saccharalis</name>
    <name type="common">sugarcane borer</name>
    <dbReference type="NCBI Taxonomy" id="40085"/>
    <lineage>
        <taxon>Eukaryota</taxon>
        <taxon>Metazoa</taxon>
        <taxon>Ecdysozoa</taxon>
        <taxon>Arthropoda</taxon>
        <taxon>Hexapoda</taxon>
        <taxon>Insecta</taxon>
        <taxon>Pterygota</taxon>
        <taxon>Neoptera</taxon>
        <taxon>Endopterygota</taxon>
        <taxon>Lepidoptera</taxon>
        <taxon>Glossata</taxon>
        <taxon>Ditrysia</taxon>
        <taxon>Pyraloidea</taxon>
        <taxon>Crambidae</taxon>
        <taxon>Crambinae</taxon>
        <taxon>Diatraea</taxon>
    </lineage>
</organism>
<reference evidence="2" key="1">
    <citation type="submission" date="2021-12" db="EMBL/GenBank/DDBJ databases">
        <authorList>
            <person name="King R."/>
        </authorList>
    </citation>
    <scope>NUCLEOTIDE SEQUENCE</scope>
</reference>
<reference evidence="2" key="2">
    <citation type="submission" date="2022-10" db="EMBL/GenBank/DDBJ databases">
        <authorList>
            <consortium name="ENA_rothamsted_submissions"/>
            <consortium name="culmorum"/>
            <person name="King R."/>
        </authorList>
    </citation>
    <scope>NUCLEOTIDE SEQUENCE</scope>
</reference>